<organism evidence="5 6">
    <name type="scientific">Meripilus lineatus</name>
    <dbReference type="NCBI Taxonomy" id="2056292"/>
    <lineage>
        <taxon>Eukaryota</taxon>
        <taxon>Fungi</taxon>
        <taxon>Dikarya</taxon>
        <taxon>Basidiomycota</taxon>
        <taxon>Agaricomycotina</taxon>
        <taxon>Agaricomycetes</taxon>
        <taxon>Polyporales</taxon>
        <taxon>Meripilaceae</taxon>
        <taxon>Meripilus</taxon>
    </lineage>
</organism>
<dbReference type="EMBL" id="JANAWD010000148">
    <property type="protein sequence ID" value="KAJ3485582.1"/>
    <property type="molecule type" value="Genomic_DNA"/>
</dbReference>
<dbReference type="InterPro" id="IPR050477">
    <property type="entry name" value="GrpII_AminoAcid_Decarb"/>
</dbReference>
<comment type="caution">
    <text evidence="5">The sequence shown here is derived from an EMBL/GenBank/DDBJ whole genome shotgun (WGS) entry which is preliminary data.</text>
</comment>
<keyword evidence="3" id="KW-0456">Lyase</keyword>
<evidence type="ECO:0000256" key="4">
    <source>
        <dbReference type="PIRSR" id="PIRSR602129-50"/>
    </source>
</evidence>
<name>A0AAD5YEF0_9APHY</name>
<evidence type="ECO:0000256" key="3">
    <source>
        <dbReference type="ARBA" id="ARBA00023239"/>
    </source>
</evidence>
<evidence type="ECO:0000256" key="2">
    <source>
        <dbReference type="ARBA" id="ARBA00022898"/>
    </source>
</evidence>
<dbReference type="GO" id="GO:0030170">
    <property type="term" value="F:pyridoxal phosphate binding"/>
    <property type="evidence" value="ECO:0007669"/>
    <property type="project" value="InterPro"/>
</dbReference>
<dbReference type="InterPro" id="IPR015421">
    <property type="entry name" value="PyrdxlP-dep_Trfase_major"/>
</dbReference>
<sequence length="1058" mass="117409">MSTPTYVYPDDYNKLSSWFLGPKAENHTVLEDQFRKIVAYFKHGRDSYFPNDPDFINDTILQSQDYRKGVDKLDEVIEYMSIILAHHVVPFSSPRYAAHVTGDTNLPSTVGYLLGMLYNQNNVSPEASPLTGVIEYIVGQDLCQMIGYKTYDEGAKGLRPDEPIGWGHITCDGSVANYEAIWAARSLKYYPLSLFLAITQGPLNFVGPEFTVTLTGKDQVEKPFIQCTSWELFNLTPKTVLDLPDHLFAQYDISTDFLSSAMDPYLLQYLGIEGINRAFNIKHAPQYFVCLTKHYSLVKAASILGIGVENLVEVDIDDHARMNPDDLKQKLLARITAANDDDKTPIYGVLSIMGSTEHSAVDPIVNVLDIRTELENDYGVSFMIHCDAAWGGYFASVLRPVPANWDGEPPNEGQIVKPILPYVLDQLSAMYRADSVTLDSHKSGFCPYPAGGLCYRDQRTRLLIAVSSPYINTTGKGVESMGTFGLEGSKPGAAPLAVWTANVVIGLHQGGYGRMLSAAILTGVRYYTMWLTMSLKSKYLVVEPFNQFDVPPEWGQDKQAALEKIQRLITDRSYSEIIQDPDALDQIQSIGADLMINTFSCNFKFEDGTLNTDVAEANYLNAHLYERLSLRRVTDNMNLVPFIVVGTVFSQSGYKDCLTHFKARLGLDLDNQDLHAFSSMAASPFVTDGFADEMGKIFQTVGEQEIQATYHDFLIQGTDQVFFVYLPVFNVGSHRQQIVLTGTLPDDAMQLYLKARAEDPSANFTIHTVDQMKLEDLLTASTVTVNIVQDLPLGYGQADLNVANNVEISNIKILKNHSLAPKYLDDVYPNLMPFYLYGTTAQQHIEHVLLKDQNVQLTASQVKLDVTPTLSASQLQAGAIAVLTNRYENSMQPSSELHKPSFFQTGSVSNVTIYPDPFTYSADPNISLANFLSQVMQQQPIATGTLTIGQEVYSDATNINQDFEEVMNIVIPEDTTAQAALSGIQRLATQSEVWLSDNIHSSLKQKVPTLFRGIGKKGANIARVSRFSLRKPQHALSRAVAIRDQWKGVVDSAGARGA</sequence>
<proteinExistence type="predicted"/>
<dbReference type="PANTHER" id="PTHR42735:SF4">
    <property type="entry name" value="PYRIDOXAL PHOSPHATE-DEPENDENT DECARBOXYLASE FAMILY PROTEIN"/>
    <property type="match status" value="1"/>
</dbReference>
<dbReference type="PANTHER" id="PTHR42735">
    <property type="match status" value="1"/>
</dbReference>
<keyword evidence="6" id="KW-1185">Reference proteome</keyword>
<feature type="modified residue" description="N6-(pyridoxal phosphate)lysine" evidence="4">
    <location>
        <position position="442"/>
    </location>
</feature>
<keyword evidence="2 4" id="KW-0663">Pyridoxal phosphate</keyword>
<dbReference type="InterPro" id="IPR015424">
    <property type="entry name" value="PyrdxlP-dep_Trfase"/>
</dbReference>
<dbReference type="SUPFAM" id="SSF53383">
    <property type="entry name" value="PLP-dependent transferases"/>
    <property type="match status" value="1"/>
</dbReference>
<dbReference type="Gene3D" id="3.40.640.10">
    <property type="entry name" value="Type I PLP-dependent aspartate aminotransferase-like (Major domain)"/>
    <property type="match status" value="2"/>
</dbReference>
<protein>
    <recommendedName>
        <fullName evidence="7">PLP-dependent transferase</fullName>
    </recommendedName>
</protein>
<dbReference type="Pfam" id="PF00282">
    <property type="entry name" value="Pyridoxal_deC"/>
    <property type="match status" value="1"/>
</dbReference>
<evidence type="ECO:0000313" key="6">
    <source>
        <dbReference type="Proteomes" id="UP001212997"/>
    </source>
</evidence>
<dbReference type="AlphaFoldDB" id="A0AAD5YEF0"/>
<evidence type="ECO:0000256" key="1">
    <source>
        <dbReference type="ARBA" id="ARBA00001933"/>
    </source>
</evidence>
<reference evidence="5" key="1">
    <citation type="submission" date="2022-07" db="EMBL/GenBank/DDBJ databases">
        <title>Genome Sequence of Physisporinus lineatus.</title>
        <authorList>
            <person name="Buettner E."/>
        </authorList>
    </citation>
    <scope>NUCLEOTIDE SEQUENCE</scope>
    <source>
        <strain evidence="5">VT162</strain>
    </source>
</reference>
<dbReference type="GO" id="GO:0019752">
    <property type="term" value="P:carboxylic acid metabolic process"/>
    <property type="evidence" value="ECO:0007669"/>
    <property type="project" value="InterPro"/>
</dbReference>
<comment type="cofactor">
    <cofactor evidence="1 4">
        <name>pyridoxal 5'-phosphate</name>
        <dbReference type="ChEBI" id="CHEBI:597326"/>
    </cofactor>
</comment>
<dbReference type="InterPro" id="IPR002129">
    <property type="entry name" value="PyrdxlP-dep_de-COase"/>
</dbReference>
<accession>A0AAD5YEF0</accession>
<evidence type="ECO:0008006" key="7">
    <source>
        <dbReference type="Google" id="ProtNLM"/>
    </source>
</evidence>
<dbReference type="GO" id="GO:0016830">
    <property type="term" value="F:carbon-carbon lyase activity"/>
    <property type="evidence" value="ECO:0007669"/>
    <property type="project" value="InterPro"/>
</dbReference>
<evidence type="ECO:0000313" key="5">
    <source>
        <dbReference type="EMBL" id="KAJ3485582.1"/>
    </source>
</evidence>
<gene>
    <name evidence="5" type="ORF">NLI96_g4849</name>
</gene>
<dbReference type="Proteomes" id="UP001212997">
    <property type="component" value="Unassembled WGS sequence"/>
</dbReference>